<dbReference type="Gene3D" id="1.20.1260.10">
    <property type="match status" value="1"/>
</dbReference>
<accession>A0A4R4VTJ6</accession>
<name>A0A4R4VTJ6_9ACTN</name>
<sequence length="221" mass="24089">MKGGRPVRQAVSRACPLLPLKASSLAPCGRYADHSRRAALHAGPDLNRPGRPRVSRYMRLRMAILVLLGLLAAAGCGASASAQDGYGPADVRFNQQMIIHHRQTIQLAELAAERTATAWVKELSGKLIAGDKADIEAMTGWLKSWNEQVPSEQPAEEGEELRAGPGFDRGWLTMVAEHLRHGVHMAEEVRTSGRHQPTLQLAGRIIRDQNAELSGISERLA</sequence>
<comment type="caution">
    <text evidence="3">The sequence shown here is derived from an EMBL/GenBank/DDBJ whole genome shotgun (WGS) entry which is preliminary data.</text>
</comment>
<keyword evidence="1" id="KW-0472">Membrane</keyword>
<proteinExistence type="predicted"/>
<dbReference type="InterPro" id="IPR005183">
    <property type="entry name" value="DUF305_CopM-like"/>
</dbReference>
<keyword evidence="1" id="KW-0812">Transmembrane</keyword>
<evidence type="ECO:0000259" key="2">
    <source>
        <dbReference type="Pfam" id="PF03713"/>
    </source>
</evidence>
<dbReference type="Pfam" id="PF03713">
    <property type="entry name" value="DUF305"/>
    <property type="match status" value="1"/>
</dbReference>
<dbReference type="AlphaFoldDB" id="A0A4R4VTJ6"/>
<dbReference type="Proteomes" id="UP000295258">
    <property type="component" value="Unassembled WGS sequence"/>
</dbReference>
<evidence type="ECO:0000313" key="3">
    <source>
        <dbReference type="EMBL" id="TDD06603.1"/>
    </source>
</evidence>
<organism evidence="3 4">
    <name type="scientific">Nonomuraea deserti</name>
    <dbReference type="NCBI Taxonomy" id="1848322"/>
    <lineage>
        <taxon>Bacteria</taxon>
        <taxon>Bacillati</taxon>
        <taxon>Actinomycetota</taxon>
        <taxon>Actinomycetes</taxon>
        <taxon>Streptosporangiales</taxon>
        <taxon>Streptosporangiaceae</taxon>
        <taxon>Nonomuraea</taxon>
    </lineage>
</organism>
<evidence type="ECO:0000313" key="4">
    <source>
        <dbReference type="Proteomes" id="UP000295258"/>
    </source>
</evidence>
<keyword evidence="4" id="KW-1185">Reference proteome</keyword>
<keyword evidence="1" id="KW-1133">Transmembrane helix</keyword>
<dbReference type="InterPro" id="IPR012347">
    <property type="entry name" value="Ferritin-like"/>
</dbReference>
<dbReference type="EMBL" id="SMKO01000031">
    <property type="protein sequence ID" value="TDD06603.1"/>
    <property type="molecule type" value="Genomic_DNA"/>
</dbReference>
<reference evidence="3 4" key="1">
    <citation type="submission" date="2019-03" db="EMBL/GenBank/DDBJ databases">
        <title>Draft genome sequences of novel Actinobacteria.</title>
        <authorList>
            <person name="Sahin N."/>
            <person name="Ay H."/>
            <person name="Saygin H."/>
        </authorList>
    </citation>
    <scope>NUCLEOTIDE SEQUENCE [LARGE SCALE GENOMIC DNA]</scope>
    <source>
        <strain evidence="3 4">KC310</strain>
    </source>
</reference>
<protein>
    <submittedName>
        <fullName evidence="3">DUF305 domain-containing protein</fullName>
    </submittedName>
</protein>
<evidence type="ECO:0000256" key="1">
    <source>
        <dbReference type="SAM" id="Phobius"/>
    </source>
</evidence>
<dbReference type="PANTHER" id="PTHR36933">
    <property type="entry name" value="SLL0788 PROTEIN"/>
    <property type="match status" value="1"/>
</dbReference>
<feature type="transmembrane region" description="Helical" evidence="1">
    <location>
        <begin position="60"/>
        <end position="80"/>
    </location>
</feature>
<feature type="domain" description="DUF305" evidence="2">
    <location>
        <begin position="90"/>
        <end position="216"/>
    </location>
</feature>
<gene>
    <name evidence="3" type="ORF">E1292_14915</name>
</gene>
<dbReference type="PANTHER" id="PTHR36933:SF1">
    <property type="entry name" value="SLL0788 PROTEIN"/>
    <property type="match status" value="1"/>
</dbReference>